<dbReference type="Gene3D" id="1.10.10.10">
    <property type="entry name" value="Winged helix-like DNA-binding domain superfamily/Winged helix DNA-binding domain"/>
    <property type="match status" value="2"/>
</dbReference>
<dbReference type="SUPFAM" id="SSF88659">
    <property type="entry name" value="Sigma3 and sigma4 domains of RNA polymerase sigma factors"/>
    <property type="match status" value="2"/>
</dbReference>
<dbReference type="InterPro" id="IPR007627">
    <property type="entry name" value="RNA_pol_sigma70_r2"/>
</dbReference>
<evidence type="ECO:0000313" key="7">
    <source>
        <dbReference type="EMBL" id="MEB3032092.1"/>
    </source>
</evidence>
<dbReference type="NCBIfam" id="TIGR02937">
    <property type="entry name" value="sigma70-ECF"/>
    <property type="match status" value="1"/>
</dbReference>
<evidence type="ECO:0000313" key="8">
    <source>
        <dbReference type="Proteomes" id="UP001298593"/>
    </source>
</evidence>
<dbReference type="PROSITE" id="PS00716">
    <property type="entry name" value="SIGMA70_2"/>
    <property type="match status" value="1"/>
</dbReference>
<evidence type="ECO:0000256" key="1">
    <source>
        <dbReference type="ARBA" id="ARBA00023015"/>
    </source>
</evidence>
<accession>A0ABU5XWC9</accession>
<dbReference type="Gene3D" id="1.10.601.10">
    <property type="entry name" value="RNA Polymerase Primary Sigma Factor"/>
    <property type="match status" value="1"/>
</dbReference>
<name>A0ABU5XWC9_9MYCO</name>
<evidence type="ECO:0000256" key="4">
    <source>
        <dbReference type="ARBA" id="ARBA00023163"/>
    </source>
</evidence>
<keyword evidence="1" id="KW-0805">Transcription regulation</keyword>
<protein>
    <submittedName>
        <fullName evidence="7">Sigma-70 family RNA polymerase sigma factor</fullName>
    </submittedName>
</protein>
<dbReference type="SUPFAM" id="SSF88946">
    <property type="entry name" value="Sigma2 domain of RNA polymerase sigma factors"/>
    <property type="match status" value="1"/>
</dbReference>
<dbReference type="CDD" id="cd06171">
    <property type="entry name" value="Sigma70_r4"/>
    <property type="match status" value="1"/>
</dbReference>
<proteinExistence type="predicted"/>
<keyword evidence="4" id="KW-0804">Transcription</keyword>
<dbReference type="InterPro" id="IPR050239">
    <property type="entry name" value="Sigma-70_RNA_pol_init_factors"/>
</dbReference>
<organism evidence="7 8">
    <name type="scientific">[Mycobacterium] nativiensis</name>
    <dbReference type="NCBI Taxonomy" id="2855503"/>
    <lineage>
        <taxon>Bacteria</taxon>
        <taxon>Bacillati</taxon>
        <taxon>Actinomycetota</taxon>
        <taxon>Actinomycetes</taxon>
        <taxon>Mycobacteriales</taxon>
        <taxon>Mycobacteriaceae</taxon>
        <taxon>Mycolicibacter</taxon>
    </lineage>
</organism>
<dbReference type="EMBL" id="JAYJJU010000008">
    <property type="protein sequence ID" value="MEB3032092.1"/>
    <property type="molecule type" value="Genomic_DNA"/>
</dbReference>
<dbReference type="RefSeq" id="WP_224975220.1">
    <property type="nucleotide sequence ID" value="NZ_JAYJJU010000008.1"/>
</dbReference>
<evidence type="ECO:0000256" key="5">
    <source>
        <dbReference type="SAM" id="MobiDB-lite"/>
    </source>
</evidence>
<dbReference type="Proteomes" id="UP001298593">
    <property type="component" value="Unassembled WGS sequence"/>
</dbReference>
<evidence type="ECO:0000256" key="3">
    <source>
        <dbReference type="ARBA" id="ARBA00023125"/>
    </source>
</evidence>
<dbReference type="InterPro" id="IPR000943">
    <property type="entry name" value="RNA_pol_sigma70"/>
</dbReference>
<keyword evidence="3" id="KW-0238">DNA-binding</keyword>
<dbReference type="PANTHER" id="PTHR30603:SF47">
    <property type="entry name" value="RNA POLYMERASE SIGMA FACTOR SIGD, CHLOROPLASTIC"/>
    <property type="match status" value="1"/>
</dbReference>
<dbReference type="Pfam" id="PF04545">
    <property type="entry name" value="Sigma70_r4"/>
    <property type="match status" value="1"/>
</dbReference>
<dbReference type="InterPro" id="IPR007630">
    <property type="entry name" value="RNA_pol_sigma70_r4"/>
</dbReference>
<evidence type="ECO:0000256" key="2">
    <source>
        <dbReference type="ARBA" id="ARBA00023082"/>
    </source>
</evidence>
<dbReference type="PANTHER" id="PTHR30603">
    <property type="entry name" value="RNA POLYMERASE SIGMA FACTOR RPO"/>
    <property type="match status" value="1"/>
</dbReference>
<evidence type="ECO:0000259" key="6">
    <source>
        <dbReference type="PROSITE" id="PS00716"/>
    </source>
</evidence>
<feature type="region of interest" description="Disordered" evidence="5">
    <location>
        <begin position="36"/>
        <end position="69"/>
    </location>
</feature>
<keyword evidence="2" id="KW-0731">Sigma factor</keyword>
<sequence>MNSLQSPSEHLEVEVIRRLKAEGLLVVADPDARLSNAKVRQDTEQQPPTPSDAQSSAIGAARRRIEKDKRVRRPRKVLLTAEEEVGLALLVRGKSGTALPIGAFGQLTGEARLAAECLLLHNEGLAHSVAQKYSLAGMTHDDLVQHGIRGLIRAVELFDPALGNKFSTYAMNWVRQAITRAIADESRLIRIPVHMVEKISKVWRKRIELTVNGTPPTVQILAAACGLKQEEILDCLILGPQEDMRSLDQPLGDSEMTLGDLLTNEPSTSTPWEDRLTLESLRKDINEILQNFPDRNAQIIRLRFGFDDNQPRTLDEIGTIFGVTRERIRQIEAKIITQLRDNKLAAILRPYW</sequence>
<gene>
    <name evidence="7" type="ORF">KV113_11055</name>
</gene>
<dbReference type="InterPro" id="IPR036388">
    <property type="entry name" value="WH-like_DNA-bd_sf"/>
</dbReference>
<comment type="caution">
    <text evidence="7">The sequence shown here is derived from an EMBL/GenBank/DDBJ whole genome shotgun (WGS) entry which is preliminary data.</text>
</comment>
<dbReference type="InterPro" id="IPR013324">
    <property type="entry name" value="RNA_pol_sigma_r3/r4-like"/>
</dbReference>
<dbReference type="PRINTS" id="PR00046">
    <property type="entry name" value="SIGMA70FCT"/>
</dbReference>
<reference evidence="7 8" key="1">
    <citation type="submission" date="2023-12" db="EMBL/GenBank/DDBJ databases">
        <title>Description of new species of Mycobacterium terrae complex isolated from sewage at the Sao Paulo Zoological Park Foundation in Brazil.</title>
        <authorList>
            <person name="Romagnoli C.L."/>
            <person name="Conceicao E.C."/>
            <person name="Machado E."/>
            <person name="Barreto L.B.P.F."/>
            <person name="Sharma A."/>
            <person name="Silva N.M."/>
            <person name="Marques L.E."/>
            <person name="Juliana M.A."/>
            <person name="Lourenco M.C.S."/>
            <person name="Digiampietri L.A."/>
            <person name="Suffys P.N."/>
            <person name="Viana-Niero C."/>
        </authorList>
    </citation>
    <scope>NUCLEOTIDE SEQUENCE [LARGE SCALE GENOMIC DNA]</scope>
    <source>
        <strain evidence="7 8">MYC340</strain>
    </source>
</reference>
<dbReference type="InterPro" id="IPR013325">
    <property type="entry name" value="RNA_pol_sigma_r2"/>
</dbReference>
<dbReference type="InterPro" id="IPR014284">
    <property type="entry name" value="RNA_pol_sigma-70_dom"/>
</dbReference>
<feature type="domain" description="RNA polymerase sigma-70" evidence="6">
    <location>
        <begin position="313"/>
        <end position="339"/>
    </location>
</feature>
<keyword evidence="8" id="KW-1185">Reference proteome</keyword>
<dbReference type="Pfam" id="PF04542">
    <property type="entry name" value="Sigma70_r2"/>
    <property type="match status" value="1"/>
</dbReference>